<evidence type="ECO:0000313" key="1">
    <source>
        <dbReference type="EMBL" id="QBF47901.1"/>
    </source>
</evidence>
<dbReference type="OrthoDB" id="3237545at2"/>
<keyword evidence="2" id="KW-1185">Reference proteome</keyword>
<organism evidence="1 2">
    <name type="scientific">Janibacter limosus</name>
    <dbReference type="NCBI Taxonomy" id="53458"/>
    <lineage>
        <taxon>Bacteria</taxon>
        <taxon>Bacillati</taxon>
        <taxon>Actinomycetota</taxon>
        <taxon>Actinomycetes</taxon>
        <taxon>Micrococcales</taxon>
        <taxon>Intrasporangiaceae</taxon>
        <taxon>Janibacter</taxon>
    </lineage>
</organism>
<dbReference type="EMBL" id="CP036164">
    <property type="protein sequence ID" value="QBF47901.1"/>
    <property type="molecule type" value="Genomic_DNA"/>
</dbReference>
<dbReference type="KEGG" id="jli:EXU32_05740"/>
<dbReference type="Proteomes" id="UP000290408">
    <property type="component" value="Chromosome"/>
</dbReference>
<protein>
    <recommendedName>
        <fullName evidence="3">(d)CMP kinase</fullName>
    </recommendedName>
</protein>
<dbReference type="InterPro" id="IPR027417">
    <property type="entry name" value="P-loop_NTPase"/>
</dbReference>
<evidence type="ECO:0000313" key="2">
    <source>
        <dbReference type="Proteomes" id="UP000290408"/>
    </source>
</evidence>
<reference evidence="1 2" key="1">
    <citation type="submission" date="2019-02" db="EMBL/GenBank/DDBJ databases">
        <title>Genomic data mining of an Antarctic deep-sea actinobacterium, Janibacterlimosus P3-3-X1.</title>
        <authorList>
            <person name="Liao L."/>
            <person name="Chen B."/>
        </authorList>
    </citation>
    <scope>NUCLEOTIDE SEQUENCE [LARGE SCALE GENOMIC DNA]</scope>
    <source>
        <strain evidence="1 2">P3-3-X1</strain>
    </source>
</reference>
<accession>A0A4P6MVN9</accession>
<name>A0A4P6MVN9_9MICO</name>
<gene>
    <name evidence="1" type="ORF">EXU32_05740</name>
</gene>
<dbReference type="SUPFAM" id="SSF52540">
    <property type="entry name" value="P-loop containing nucleoside triphosphate hydrolases"/>
    <property type="match status" value="1"/>
</dbReference>
<dbReference type="Gene3D" id="3.40.50.300">
    <property type="entry name" value="P-loop containing nucleotide triphosphate hydrolases"/>
    <property type="match status" value="1"/>
</dbReference>
<evidence type="ECO:0008006" key="3">
    <source>
        <dbReference type="Google" id="ProtNLM"/>
    </source>
</evidence>
<proteinExistence type="predicted"/>
<sequence length="167" mass="18269">MRVIALDGRSGSGKTSLAGAIAREWDAPVVSMDSVYPGWSGLAAASHMLVAHVLRPLARGEQPVVPTWDWLADRPGPLLPITVGHRLVVEGCGSSVGEASPLEGTRVWLDGPADLRRRRAIDRDGPLFEEYWEMWAQQEATLFAADHTRDRAHIILEMDPEAGPTDR</sequence>
<dbReference type="AlphaFoldDB" id="A0A4P6MVN9"/>